<dbReference type="Pfam" id="PF00919">
    <property type="entry name" value="UPF0004"/>
    <property type="match status" value="1"/>
</dbReference>
<dbReference type="EC" id="2.8.4.4" evidence="8"/>
<keyword evidence="7 8" id="KW-0411">Iron-sulfur</keyword>
<keyword evidence="6 8" id="KW-0408">Iron</keyword>
<dbReference type="SMART" id="SM00729">
    <property type="entry name" value="Elp3"/>
    <property type="match status" value="1"/>
</dbReference>
<dbReference type="InterPro" id="IPR013848">
    <property type="entry name" value="Methylthiotransferase_N"/>
</dbReference>
<name>A0A660SGD8_UNCW3</name>
<keyword evidence="3 8" id="KW-0808">Transferase</keyword>
<keyword evidence="12" id="KW-0687">Ribonucleoprotein</keyword>
<dbReference type="Pfam" id="PF18693">
    <property type="entry name" value="TRAM_2"/>
    <property type="match status" value="1"/>
</dbReference>
<keyword evidence="5 8" id="KW-0479">Metal-binding</keyword>
<evidence type="ECO:0000259" key="10">
    <source>
        <dbReference type="PROSITE" id="PS51449"/>
    </source>
</evidence>
<comment type="cofactor">
    <cofactor evidence="8">
        <name>[4Fe-4S] cluster</name>
        <dbReference type="ChEBI" id="CHEBI:49883"/>
    </cofactor>
    <text evidence="8">Binds 2 [4Fe-4S] clusters. One cluster is coordinated with 3 cysteines and an exchangeable S-adenosyl-L-methionine.</text>
</comment>
<evidence type="ECO:0000256" key="7">
    <source>
        <dbReference type="ARBA" id="ARBA00023014"/>
    </source>
</evidence>
<dbReference type="CDD" id="cd01335">
    <property type="entry name" value="Radical_SAM"/>
    <property type="match status" value="1"/>
</dbReference>
<dbReference type="InterPro" id="IPR005840">
    <property type="entry name" value="Ribosomal_uS12_MeSTrfase_RimO"/>
</dbReference>
<reference evidence="12 13" key="1">
    <citation type="submission" date="2018-06" db="EMBL/GenBank/DDBJ databases">
        <title>Extensive metabolic versatility and redundancy in microbially diverse, dynamic hydrothermal sediments.</title>
        <authorList>
            <person name="Dombrowski N."/>
            <person name="Teske A."/>
            <person name="Baker B.J."/>
        </authorList>
    </citation>
    <scope>NUCLEOTIDE SEQUENCE [LARGE SCALE GENOMIC DNA]</scope>
    <source>
        <strain evidence="12">B36_G15</strain>
    </source>
</reference>
<dbReference type="PROSITE" id="PS51449">
    <property type="entry name" value="MTTASE_N"/>
    <property type="match status" value="1"/>
</dbReference>
<keyword evidence="12" id="KW-0689">Ribosomal protein</keyword>
<evidence type="ECO:0000256" key="1">
    <source>
        <dbReference type="ARBA" id="ARBA00022485"/>
    </source>
</evidence>
<dbReference type="SFLD" id="SFLDG01082">
    <property type="entry name" value="B12-binding_domain_containing"/>
    <property type="match status" value="1"/>
</dbReference>
<dbReference type="GO" id="GO:0046872">
    <property type="term" value="F:metal ion binding"/>
    <property type="evidence" value="ECO:0007669"/>
    <property type="project" value="UniProtKB-KW"/>
</dbReference>
<evidence type="ECO:0000256" key="4">
    <source>
        <dbReference type="ARBA" id="ARBA00022691"/>
    </source>
</evidence>
<comment type="similarity">
    <text evidence="8">Belongs to the methylthiotransferase family. RimO subfamily.</text>
</comment>
<dbReference type="PANTHER" id="PTHR43837">
    <property type="entry name" value="RIBOSOMAL PROTEIN S12 METHYLTHIOTRANSFERASE RIMO"/>
    <property type="match status" value="1"/>
</dbReference>
<dbReference type="PANTHER" id="PTHR43837:SF1">
    <property type="entry name" value="RIBOSOMAL PROTEIN US12 METHYLTHIOTRANSFERASE RIMO"/>
    <property type="match status" value="1"/>
</dbReference>
<dbReference type="SFLD" id="SFLDG01061">
    <property type="entry name" value="methylthiotransferase"/>
    <property type="match status" value="1"/>
</dbReference>
<dbReference type="Gene3D" id="3.40.50.12160">
    <property type="entry name" value="Methylthiotransferase, N-terminal domain"/>
    <property type="match status" value="1"/>
</dbReference>
<feature type="binding site" evidence="8">
    <location>
        <position position="140"/>
    </location>
    <ligand>
        <name>[4Fe-4S] cluster</name>
        <dbReference type="ChEBI" id="CHEBI:49883"/>
        <label>2</label>
        <note>4Fe-4S-S-AdoMet</note>
    </ligand>
</feature>
<dbReference type="GO" id="GO:0005840">
    <property type="term" value="C:ribosome"/>
    <property type="evidence" value="ECO:0007669"/>
    <property type="project" value="UniProtKB-KW"/>
</dbReference>
<evidence type="ECO:0000256" key="8">
    <source>
        <dbReference type="HAMAP-Rule" id="MF_01865"/>
    </source>
</evidence>
<keyword evidence="2 8" id="KW-0963">Cytoplasm</keyword>
<dbReference type="HAMAP" id="MF_01865">
    <property type="entry name" value="MTTase_RimO"/>
    <property type="match status" value="1"/>
</dbReference>
<dbReference type="Gene3D" id="2.40.50.140">
    <property type="entry name" value="Nucleic acid-binding proteins"/>
    <property type="match status" value="1"/>
</dbReference>
<dbReference type="InterPro" id="IPR007197">
    <property type="entry name" value="rSAM"/>
</dbReference>
<dbReference type="GO" id="GO:0051539">
    <property type="term" value="F:4 iron, 4 sulfur cluster binding"/>
    <property type="evidence" value="ECO:0007669"/>
    <property type="project" value="UniProtKB-UniRule"/>
</dbReference>
<dbReference type="GO" id="GO:0005829">
    <property type="term" value="C:cytosol"/>
    <property type="evidence" value="ECO:0007669"/>
    <property type="project" value="TreeGrafter"/>
</dbReference>
<evidence type="ECO:0000259" key="11">
    <source>
        <dbReference type="PROSITE" id="PS51918"/>
    </source>
</evidence>
<sequence length="406" mass="45981">MKVSFITLGCPKNLVETERLLGALVEKVEIVDPDSADIVVLKTCGFIEDAIAESKEWIERLLKSKNGRQIIVTGCLVNRFQDQLKAWYPGIDHLLTLKGEGRLPEIIGIRRPASHPRFITTFPYAYLMISDGCDNRCRYCTIPDIRGPYRSFPIEEVVAEAQALSRLGIKELILVGQDTGYYGQDLEGRSLLPELIQELLKVRGFEWLRLMYLHPAHFDPRLIELLQDSRVCNYLDIPIQHASDKILKKMGRKVRKSYLVKLFSQLKELGVALRTTAMVGFPGETDSDFLELCQFVEEIGFAHLGIFRFSPEPGTPAFSLPDRVEKQIVDERFDHLGKIGATLTDRFNRSFIGRKVKVLIDQKGRGRREFDAPGVDSVVKVEGRIGELVEVEITSGDGYRLVGKRC</sequence>
<evidence type="ECO:0000313" key="12">
    <source>
        <dbReference type="EMBL" id="RKX69889.1"/>
    </source>
</evidence>
<dbReference type="EMBL" id="QNBE01000061">
    <property type="protein sequence ID" value="RKX69889.1"/>
    <property type="molecule type" value="Genomic_DNA"/>
</dbReference>
<dbReference type="GO" id="GO:0006400">
    <property type="term" value="P:tRNA modification"/>
    <property type="evidence" value="ECO:0007669"/>
    <property type="project" value="InterPro"/>
</dbReference>
<proteinExistence type="inferred from homology"/>
<dbReference type="InterPro" id="IPR023404">
    <property type="entry name" value="rSAM_horseshoe"/>
</dbReference>
<protein>
    <recommendedName>
        <fullName evidence="8">Ribosomal protein uS12 methylthiotransferase RimO</fullName>
        <shortName evidence="8">uS12 MTTase</shortName>
        <shortName evidence="8">uS12 methylthiotransferase</shortName>
        <ecNumber evidence="8">2.8.4.4</ecNumber>
    </recommendedName>
    <alternativeName>
        <fullName evidence="8">Ribosomal protein uS12 (aspartate-C(3))-methylthiotransferase</fullName>
    </alternativeName>
    <alternativeName>
        <fullName evidence="8">Ribosome maturation factor RimO</fullName>
    </alternativeName>
</protein>
<evidence type="ECO:0000256" key="5">
    <source>
        <dbReference type="ARBA" id="ARBA00022723"/>
    </source>
</evidence>
<evidence type="ECO:0000259" key="9">
    <source>
        <dbReference type="PROSITE" id="PS50926"/>
    </source>
</evidence>
<comment type="catalytic activity">
    <reaction evidence="8">
        <text>L-aspartate(89)-[ribosomal protein uS12]-hydrogen + (sulfur carrier)-SH + AH2 + 2 S-adenosyl-L-methionine = 3-methylsulfanyl-L-aspartate(89)-[ribosomal protein uS12]-hydrogen + (sulfur carrier)-H + 5'-deoxyadenosine + L-methionine + A + S-adenosyl-L-homocysteine + 2 H(+)</text>
        <dbReference type="Rhea" id="RHEA:37087"/>
        <dbReference type="Rhea" id="RHEA-COMP:10460"/>
        <dbReference type="Rhea" id="RHEA-COMP:10461"/>
        <dbReference type="Rhea" id="RHEA-COMP:14737"/>
        <dbReference type="Rhea" id="RHEA-COMP:14739"/>
        <dbReference type="ChEBI" id="CHEBI:13193"/>
        <dbReference type="ChEBI" id="CHEBI:15378"/>
        <dbReference type="ChEBI" id="CHEBI:17319"/>
        <dbReference type="ChEBI" id="CHEBI:17499"/>
        <dbReference type="ChEBI" id="CHEBI:29917"/>
        <dbReference type="ChEBI" id="CHEBI:29961"/>
        <dbReference type="ChEBI" id="CHEBI:57844"/>
        <dbReference type="ChEBI" id="CHEBI:57856"/>
        <dbReference type="ChEBI" id="CHEBI:59789"/>
        <dbReference type="ChEBI" id="CHEBI:64428"/>
        <dbReference type="ChEBI" id="CHEBI:73599"/>
        <dbReference type="EC" id="2.8.4.4"/>
    </reaction>
</comment>
<dbReference type="InterPro" id="IPR038135">
    <property type="entry name" value="Methylthiotransferase_N_sf"/>
</dbReference>
<dbReference type="InterPro" id="IPR058240">
    <property type="entry name" value="rSAM_sf"/>
</dbReference>
<dbReference type="InterPro" id="IPR006638">
    <property type="entry name" value="Elp3/MiaA/NifB-like_rSAM"/>
</dbReference>
<evidence type="ECO:0000256" key="2">
    <source>
        <dbReference type="ARBA" id="ARBA00022490"/>
    </source>
</evidence>
<gene>
    <name evidence="8 12" type="primary">rimO</name>
    <name evidence="12" type="ORF">DRP53_06740</name>
</gene>
<keyword evidence="1 8" id="KW-0004">4Fe-4S</keyword>
<feature type="domain" description="MTTase N-terminal" evidence="10">
    <location>
        <begin position="1"/>
        <end position="112"/>
    </location>
</feature>
<dbReference type="NCBIfam" id="TIGR00089">
    <property type="entry name" value="MiaB/RimO family radical SAM methylthiotransferase"/>
    <property type="match status" value="1"/>
</dbReference>
<dbReference type="PROSITE" id="PS51918">
    <property type="entry name" value="RADICAL_SAM"/>
    <property type="match status" value="1"/>
</dbReference>
<dbReference type="SUPFAM" id="SSF102114">
    <property type="entry name" value="Radical SAM enzymes"/>
    <property type="match status" value="1"/>
</dbReference>
<feature type="binding site" evidence="8">
    <location>
        <position position="137"/>
    </location>
    <ligand>
        <name>[4Fe-4S] cluster</name>
        <dbReference type="ChEBI" id="CHEBI:49883"/>
        <label>2</label>
        <note>4Fe-4S-S-AdoMet</note>
    </ligand>
</feature>
<dbReference type="AlphaFoldDB" id="A0A660SGD8"/>
<comment type="subcellular location">
    <subcellularLocation>
        <location evidence="8">Cytoplasm</location>
    </subcellularLocation>
</comment>
<dbReference type="PROSITE" id="PS50926">
    <property type="entry name" value="TRAM"/>
    <property type="match status" value="1"/>
</dbReference>
<dbReference type="SFLD" id="SFLDS00029">
    <property type="entry name" value="Radical_SAM"/>
    <property type="match status" value="1"/>
</dbReference>
<feature type="binding site" evidence="8">
    <location>
        <position position="10"/>
    </location>
    <ligand>
        <name>[4Fe-4S] cluster</name>
        <dbReference type="ChEBI" id="CHEBI:49883"/>
        <label>1</label>
    </ligand>
</feature>
<dbReference type="Gene3D" id="3.80.30.20">
    <property type="entry name" value="tm_1862 like domain"/>
    <property type="match status" value="1"/>
</dbReference>
<feature type="binding site" evidence="8">
    <location>
        <position position="75"/>
    </location>
    <ligand>
        <name>[4Fe-4S] cluster</name>
        <dbReference type="ChEBI" id="CHEBI:49883"/>
        <label>1</label>
    </ligand>
</feature>
<dbReference type="Pfam" id="PF04055">
    <property type="entry name" value="Radical_SAM"/>
    <property type="match status" value="1"/>
</dbReference>
<comment type="function">
    <text evidence="8">Catalyzes the methylthiolation of an aspartic acid residue of ribosomal protein uS12.</text>
</comment>
<evidence type="ECO:0000256" key="3">
    <source>
        <dbReference type="ARBA" id="ARBA00022679"/>
    </source>
</evidence>
<accession>A0A660SGD8</accession>
<evidence type="ECO:0000313" key="13">
    <source>
        <dbReference type="Proteomes" id="UP000268469"/>
    </source>
</evidence>
<dbReference type="NCBIfam" id="TIGR01125">
    <property type="entry name" value="30S ribosomal protein S12 methylthiotransferase RimO"/>
    <property type="match status" value="1"/>
</dbReference>
<organism evidence="12 13">
    <name type="scientific">candidate division WOR-3 bacterium</name>
    <dbReference type="NCBI Taxonomy" id="2052148"/>
    <lineage>
        <taxon>Bacteria</taxon>
        <taxon>Bacteria division WOR-3</taxon>
    </lineage>
</organism>
<comment type="caution">
    <text evidence="12">The sequence shown here is derived from an EMBL/GenBank/DDBJ whole genome shotgun (WGS) entry which is preliminary data.</text>
</comment>
<feature type="domain" description="TRAM" evidence="9">
    <location>
        <begin position="349"/>
        <end position="406"/>
    </location>
</feature>
<dbReference type="InterPro" id="IPR012340">
    <property type="entry name" value="NA-bd_OB-fold"/>
</dbReference>
<dbReference type="InterPro" id="IPR005839">
    <property type="entry name" value="Methylthiotransferase"/>
</dbReference>
<feature type="binding site" evidence="8">
    <location>
        <position position="133"/>
    </location>
    <ligand>
        <name>[4Fe-4S] cluster</name>
        <dbReference type="ChEBI" id="CHEBI:49883"/>
        <label>2</label>
        <note>4Fe-4S-S-AdoMet</note>
    </ligand>
</feature>
<dbReference type="InterPro" id="IPR002792">
    <property type="entry name" value="TRAM_dom"/>
</dbReference>
<evidence type="ECO:0000256" key="6">
    <source>
        <dbReference type="ARBA" id="ARBA00023004"/>
    </source>
</evidence>
<dbReference type="Proteomes" id="UP000268469">
    <property type="component" value="Unassembled WGS sequence"/>
</dbReference>
<dbReference type="FunFam" id="3.80.30.20:FF:000001">
    <property type="entry name" value="tRNA-2-methylthio-N(6)-dimethylallyladenosine synthase 2"/>
    <property type="match status" value="1"/>
</dbReference>
<dbReference type="GO" id="GO:0035599">
    <property type="term" value="F:aspartic acid methylthiotransferase activity"/>
    <property type="evidence" value="ECO:0007669"/>
    <property type="project" value="TreeGrafter"/>
</dbReference>
<feature type="domain" description="Radical SAM core" evidence="11">
    <location>
        <begin position="119"/>
        <end position="346"/>
    </location>
</feature>
<dbReference type="GO" id="GO:0103039">
    <property type="term" value="F:protein methylthiotransferase activity"/>
    <property type="evidence" value="ECO:0007669"/>
    <property type="project" value="UniProtKB-EC"/>
</dbReference>
<feature type="binding site" evidence="8">
    <location>
        <position position="44"/>
    </location>
    <ligand>
        <name>[4Fe-4S] cluster</name>
        <dbReference type="ChEBI" id="CHEBI:49883"/>
        <label>1</label>
    </ligand>
</feature>
<keyword evidence="4 8" id="KW-0949">S-adenosyl-L-methionine</keyword>